<dbReference type="PANTHER" id="PTHR13723:SF16">
    <property type="entry name" value="THROMBOSPONDIN TYPE-1 DOMAIN-CONTAINING PROTEIN 4"/>
    <property type="match status" value="1"/>
</dbReference>
<comment type="caution">
    <text evidence="6">The sequence shown here is derived from an EMBL/GenBank/DDBJ whole genome shotgun (WGS) entry which is preliminary data.</text>
</comment>
<keyword evidence="3" id="KW-0812">Transmembrane</keyword>
<accession>A0A2J8UCN7</accession>
<dbReference type="EMBL" id="NDHI03003463">
    <property type="protein sequence ID" value="PNJ43013.1"/>
    <property type="molecule type" value="Genomic_DNA"/>
</dbReference>
<evidence type="ECO:0000256" key="2">
    <source>
        <dbReference type="ARBA" id="ARBA00022525"/>
    </source>
</evidence>
<keyword evidence="4" id="KW-0732">Signal</keyword>
<dbReference type="InterPro" id="IPR050439">
    <property type="entry name" value="ADAMTS_ADAMTS-like"/>
</dbReference>
<protein>
    <submittedName>
        <fullName evidence="6">THSD4 isoform 5</fullName>
    </submittedName>
</protein>
<proteinExistence type="predicted"/>
<keyword evidence="3" id="KW-0472">Membrane</keyword>
<dbReference type="GO" id="GO:0006508">
    <property type="term" value="P:proteolysis"/>
    <property type="evidence" value="ECO:0007669"/>
    <property type="project" value="TreeGrafter"/>
</dbReference>
<name>A0A2J8UCN7_PONAB</name>
<dbReference type="Pfam" id="PF05986">
    <property type="entry name" value="ADAMTS_spacer1"/>
    <property type="match status" value="1"/>
</dbReference>
<dbReference type="PANTHER" id="PTHR13723">
    <property type="entry name" value="ADAMTS A DISINTEGRIN AND METALLOPROTEASE WITH THROMBOSPONDIN MOTIFS PROTEASE"/>
    <property type="match status" value="1"/>
</dbReference>
<gene>
    <name evidence="6" type="ORF">CR201_G0028713</name>
</gene>
<sequence length="224" mass="24777">MFVSYLILTLLHVQTAVLARPGGESIGCDDYLGSDKVVDKCGVCGGDNTGCQVVSGVFKHALTSLGYHRVVEIPEGATKINITEMYKSNKKKKKKKKSHVKPATRGSQFSSVKACSVPAACKLLGTPGRARQPVPASRDLEHDKSSQHCAHLSLYLTSLAQSSWRVFSLFSYVLIYLFSKYLAFNTLCASKRMALQRDRKEKTRAWCIFIKLCGREIQILPGPF</sequence>
<evidence type="ECO:0000313" key="6">
    <source>
        <dbReference type="EMBL" id="PNJ43013.1"/>
    </source>
</evidence>
<dbReference type="GO" id="GO:0004222">
    <property type="term" value="F:metalloendopeptidase activity"/>
    <property type="evidence" value="ECO:0007669"/>
    <property type="project" value="TreeGrafter"/>
</dbReference>
<feature type="signal peptide" evidence="4">
    <location>
        <begin position="1"/>
        <end position="19"/>
    </location>
</feature>
<keyword evidence="2" id="KW-0964">Secreted</keyword>
<evidence type="ECO:0000256" key="3">
    <source>
        <dbReference type="SAM" id="Phobius"/>
    </source>
</evidence>
<organism evidence="6">
    <name type="scientific">Pongo abelii</name>
    <name type="common">Sumatran orangutan</name>
    <name type="synonym">Pongo pygmaeus abelii</name>
    <dbReference type="NCBI Taxonomy" id="9601"/>
    <lineage>
        <taxon>Eukaryota</taxon>
        <taxon>Metazoa</taxon>
        <taxon>Chordata</taxon>
        <taxon>Craniata</taxon>
        <taxon>Vertebrata</taxon>
        <taxon>Euteleostomi</taxon>
        <taxon>Mammalia</taxon>
        <taxon>Eutheria</taxon>
        <taxon>Euarchontoglires</taxon>
        <taxon>Primates</taxon>
        <taxon>Haplorrhini</taxon>
        <taxon>Catarrhini</taxon>
        <taxon>Hominidae</taxon>
        <taxon>Pongo</taxon>
    </lineage>
</organism>
<feature type="domain" description="ADAMTS/ADAMTS-like Spacer 1" evidence="5">
    <location>
        <begin position="54"/>
        <end position="89"/>
    </location>
</feature>
<keyword evidence="3" id="KW-1133">Transmembrane helix</keyword>
<evidence type="ECO:0000259" key="5">
    <source>
        <dbReference type="Pfam" id="PF05986"/>
    </source>
</evidence>
<dbReference type="Gene3D" id="2.60.120.830">
    <property type="match status" value="1"/>
</dbReference>
<feature type="transmembrane region" description="Helical" evidence="3">
    <location>
        <begin position="164"/>
        <end position="183"/>
    </location>
</feature>
<reference evidence="6" key="1">
    <citation type="submission" date="2017-12" db="EMBL/GenBank/DDBJ databases">
        <title>High-resolution comparative analysis of great ape genomes.</title>
        <authorList>
            <person name="Pollen A."/>
            <person name="Hastie A."/>
            <person name="Hormozdiari F."/>
            <person name="Dougherty M."/>
            <person name="Liu R."/>
            <person name="Chaisson M."/>
            <person name="Hoppe E."/>
            <person name="Hill C."/>
            <person name="Pang A."/>
            <person name="Hillier L."/>
            <person name="Baker C."/>
            <person name="Armstrong J."/>
            <person name="Shendure J."/>
            <person name="Paten B."/>
            <person name="Wilson R."/>
            <person name="Chao H."/>
            <person name="Schneider V."/>
            <person name="Ventura M."/>
            <person name="Kronenberg Z."/>
            <person name="Murali S."/>
            <person name="Gordon D."/>
            <person name="Cantsilieris S."/>
            <person name="Munson K."/>
            <person name="Nelson B."/>
            <person name="Raja A."/>
            <person name="Underwood J."/>
            <person name="Diekhans M."/>
            <person name="Fiddes I."/>
            <person name="Haussler D."/>
            <person name="Eichler E."/>
        </authorList>
    </citation>
    <scope>NUCLEOTIDE SEQUENCE [LARGE SCALE GENOMIC DNA]</scope>
    <source>
        <strain evidence="6">Susie</strain>
    </source>
</reference>
<evidence type="ECO:0000256" key="1">
    <source>
        <dbReference type="ARBA" id="ARBA00004613"/>
    </source>
</evidence>
<dbReference type="GO" id="GO:0031012">
    <property type="term" value="C:extracellular matrix"/>
    <property type="evidence" value="ECO:0007669"/>
    <property type="project" value="TreeGrafter"/>
</dbReference>
<evidence type="ECO:0000256" key="4">
    <source>
        <dbReference type="SAM" id="SignalP"/>
    </source>
</evidence>
<feature type="chain" id="PRO_5014380515" evidence="4">
    <location>
        <begin position="20"/>
        <end position="224"/>
    </location>
</feature>
<dbReference type="AlphaFoldDB" id="A0A2J8UCN7"/>
<dbReference type="InterPro" id="IPR010294">
    <property type="entry name" value="ADAMTS_spacer1"/>
</dbReference>
<comment type="subcellular location">
    <subcellularLocation>
        <location evidence="1">Secreted</location>
    </subcellularLocation>
</comment>
<dbReference type="GO" id="GO:0005576">
    <property type="term" value="C:extracellular region"/>
    <property type="evidence" value="ECO:0007669"/>
    <property type="project" value="UniProtKB-SubCell"/>
</dbReference>
<dbReference type="GO" id="GO:0030198">
    <property type="term" value="P:extracellular matrix organization"/>
    <property type="evidence" value="ECO:0007669"/>
    <property type="project" value="TreeGrafter"/>
</dbReference>